<dbReference type="FunFam" id="3.40.50.1970:FF:000003">
    <property type="entry name" value="Alcohol dehydrogenase, iron-containing"/>
    <property type="match status" value="1"/>
</dbReference>
<feature type="domain" description="Fe-containing alcohol dehydrogenase-like C-terminal" evidence="3">
    <location>
        <begin position="194"/>
        <end position="390"/>
    </location>
</feature>
<dbReference type="EMBL" id="LAYJ01000088">
    <property type="protein sequence ID" value="KKI51135.1"/>
    <property type="molecule type" value="Genomic_DNA"/>
</dbReference>
<dbReference type="GO" id="GO:0004022">
    <property type="term" value="F:alcohol dehydrogenase (NAD+) activity"/>
    <property type="evidence" value="ECO:0007669"/>
    <property type="project" value="UniProtKB-EC"/>
</dbReference>
<reference evidence="4 5" key="1">
    <citation type="submission" date="2015-04" db="EMBL/GenBank/DDBJ databases">
        <title>Draft genome sequence of bacteremic isolate Catabacter hongkongensis type strain HKU16T.</title>
        <authorList>
            <person name="Lau S.K."/>
            <person name="Teng J.L."/>
            <person name="Huang Y."/>
            <person name="Curreem S.O."/>
            <person name="Tsui S.K."/>
            <person name="Woo P.C."/>
        </authorList>
    </citation>
    <scope>NUCLEOTIDE SEQUENCE [LARGE SCALE GENOMIC DNA]</scope>
    <source>
        <strain evidence="4 5">HKU16</strain>
    </source>
</reference>
<keyword evidence="1 4" id="KW-0560">Oxidoreductase</keyword>
<dbReference type="AlphaFoldDB" id="A0A0M2NLL6"/>
<comment type="caution">
    <text evidence="4">The sequence shown here is derived from an EMBL/GenBank/DDBJ whole genome shotgun (WGS) entry which is preliminary data.</text>
</comment>
<protein>
    <submittedName>
        <fullName evidence="4">Alcohol dehydrogenase</fullName>
        <ecNumber evidence="4">1.1.1.1</ecNumber>
    </submittedName>
</protein>
<dbReference type="GO" id="GO:0046872">
    <property type="term" value="F:metal ion binding"/>
    <property type="evidence" value="ECO:0007669"/>
    <property type="project" value="InterPro"/>
</dbReference>
<keyword evidence="5" id="KW-1185">Reference proteome</keyword>
<dbReference type="EC" id="1.1.1.1" evidence="4"/>
<dbReference type="Gene3D" id="3.40.50.1970">
    <property type="match status" value="1"/>
</dbReference>
<sequence length="391" mass="41718">MRKSFKYYMPTRILFGPGSLGKLSRQKLPGKRALIVTTNGTSVVKYGYLDTLTGQLQEAGVEFVLFNKILPNPIKDHVMEGAQLCKEHRLDFVVGLGGGSAIDAAKAIAVMAANPGDYWDYVSGGSGKGQPVPNAPLPVVAITTTAGTGTEADPWTVTTKTETNEKIGFGYDGTFPVLAVVDPELMVSVPKYLTACQGFDALFHSTEGYLSTAADALGDLYSYRAIELVGKSLAKAVQDGADIDARSDIALANTLAGMSESTSGCISEHSLAHALGAYHQNLEHGAALIAISAQYYTFMAKSGACDERMVKMARALGKEDARNPMDFVDALVQLQKDCGVADIKLSEYGVNYDELPKYVANARETMGGLFEADPAEPSDAAALEILQKSYR</sequence>
<dbReference type="Pfam" id="PF25137">
    <property type="entry name" value="ADH_Fe_C"/>
    <property type="match status" value="1"/>
</dbReference>
<proteinExistence type="predicted"/>
<dbReference type="RefSeq" id="WP_046443381.1">
    <property type="nucleotide sequence ID" value="NZ_LAYJ01000088.1"/>
</dbReference>
<dbReference type="Proteomes" id="UP000034076">
    <property type="component" value="Unassembled WGS sequence"/>
</dbReference>
<gene>
    <name evidence="4" type="ORF">CHK_1522</name>
</gene>
<dbReference type="Pfam" id="PF00465">
    <property type="entry name" value="Fe-ADH"/>
    <property type="match status" value="1"/>
</dbReference>
<dbReference type="InterPro" id="IPR056798">
    <property type="entry name" value="ADH_Fe_C"/>
</dbReference>
<feature type="domain" description="Alcohol dehydrogenase iron-type/glycerol dehydrogenase GldA" evidence="2">
    <location>
        <begin position="10"/>
        <end position="183"/>
    </location>
</feature>
<dbReference type="STRING" id="270498.CHK_1522"/>
<evidence type="ECO:0000313" key="4">
    <source>
        <dbReference type="EMBL" id="KKI51135.1"/>
    </source>
</evidence>
<dbReference type="Gene3D" id="1.20.1090.10">
    <property type="entry name" value="Dehydroquinate synthase-like - alpha domain"/>
    <property type="match status" value="1"/>
</dbReference>
<accession>A0A0M2NLL6</accession>
<dbReference type="OrthoDB" id="9804734at2"/>
<organism evidence="4 5">
    <name type="scientific">Christensenella hongkongensis</name>
    <dbReference type="NCBI Taxonomy" id="270498"/>
    <lineage>
        <taxon>Bacteria</taxon>
        <taxon>Bacillati</taxon>
        <taxon>Bacillota</taxon>
        <taxon>Clostridia</taxon>
        <taxon>Christensenellales</taxon>
        <taxon>Christensenellaceae</taxon>
        <taxon>Christensenella</taxon>
    </lineage>
</organism>
<dbReference type="PANTHER" id="PTHR11496">
    <property type="entry name" value="ALCOHOL DEHYDROGENASE"/>
    <property type="match status" value="1"/>
</dbReference>
<dbReference type="InterPro" id="IPR039697">
    <property type="entry name" value="Alcohol_dehydrogenase_Fe"/>
</dbReference>
<dbReference type="PANTHER" id="PTHR11496:SF104">
    <property type="entry name" value="3-DEOXY-ALPHA-D-MANNO-OCTULOSONATE 8-OXIDASE"/>
    <property type="match status" value="1"/>
</dbReference>
<evidence type="ECO:0000256" key="1">
    <source>
        <dbReference type="ARBA" id="ARBA00023002"/>
    </source>
</evidence>
<dbReference type="PATRIC" id="fig|270498.16.peg.962"/>
<evidence type="ECO:0000259" key="3">
    <source>
        <dbReference type="Pfam" id="PF25137"/>
    </source>
</evidence>
<dbReference type="CDD" id="cd08185">
    <property type="entry name" value="Fe-ADH-like"/>
    <property type="match status" value="1"/>
</dbReference>
<evidence type="ECO:0000313" key="5">
    <source>
        <dbReference type="Proteomes" id="UP000034076"/>
    </source>
</evidence>
<evidence type="ECO:0000259" key="2">
    <source>
        <dbReference type="Pfam" id="PF00465"/>
    </source>
</evidence>
<dbReference type="InterPro" id="IPR001670">
    <property type="entry name" value="ADH_Fe/GldA"/>
</dbReference>
<name>A0A0M2NLL6_9FIRM</name>
<dbReference type="SUPFAM" id="SSF56796">
    <property type="entry name" value="Dehydroquinate synthase-like"/>
    <property type="match status" value="1"/>
</dbReference>